<organism evidence="3 4">
    <name type="scientific">Capsicum baccatum</name>
    <name type="common">Peruvian pepper</name>
    <dbReference type="NCBI Taxonomy" id="33114"/>
    <lineage>
        <taxon>Eukaryota</taxon>
        <taxon>Viridiplantae</taxon>
        <taxon>Streptophyta</taxon>
        <taxon>Embryophyta</taxon>
        <taxon>Tracheophyta</taxon>
        <taxon>Spermatophyta</taxon>
        <taxon>Magnoliopsida</taxon>
        <taxon>eudicotyledons</taxon>
        <taxon>Gunneridae</taxon>
        <taxon>Pentapetalae</taxon>
        <taxon>asterids</taxon>
        <taxon>lamiids</taxon>
        <taxon>Solanales</taxon>
        <taxon>Solanaceae</taxon>
        <taxon>Solanoideae</taxon>
        <taxon>Capsiceae</taxon>
        <taxon>Capsicum</taxon>
    </lineage>
</organism>
<feature type="transmembrane region" description="Helical" evidence="2">
    <location>
        <begin position="123"/>
        <end position="145"/>
    </location>
</feature>
<protein>
    <submittedName>
        <fullName evidence="3">TGACG-sequence-specific DNA-binding protein TGA-1B</fullName>
    </submittedName>
</protein>
<dbReference type="Proteomes" id="UP000224567">
    <property type="component" value="Unassembled WGS sequence"/>
</dbReference>
<reference evidence="4" key="2">
    <citation type="journal article" date="2017" name="J. Anim. Genet.">
        <title>Multiple reference genome sequences of hot pepper reveal the massive evolution of plant disease resistance genes by retroduplication.</title>
        <authorList>
            <person name="Kim S."/>
            <person name="Park J."/>
            <person name="Yeom S.-I."/>
            <person name="Kim Y.-M."/>
            <person name="Seo E."/>
            <person name="Kim K.-T."/>
            <person name="Kim M.-S."/>
            <person name="Lee J.M."/>
            <person name="Cheong K."/>
            <person name="Shin H.-S."/>
            <person name="Kim S.-B."/>
            <person name="Han K."/>
            <person name="Lee J."/>
            <person name="Park M."/>
            <person name="Lee H.-A."/>
            <person name="Lee H.-Y."/>
            <person name="Lee Y."/>
            <person name="Oh S."/>
            <person name="Lee J.H."/>
            <person name="Choi E."/>
            <person name="Choi E."/>
            <person name="Lee S.E."/>
            <person name="Jeon J."/>
            <person name="Kim H."/>
            <person name="Choi G."/>
            <person name="Song H."/>
            <person name="Lee J."/>
            <person name="Lee S.-C."/>
            <person name="Kwon J.-K."/>
            <person name="Lee H.-Y."/>
            <person name="Koo N."/>
            <person name="Hong Y."/>
            <person name="Kim R.W."/>
            <person name="Kang W.-H."/>
            <person name="Huh J.H."/>
            <person name="Kang B.-C."/>
            <person name="Yang T.-J."/>
            <person name="Lee Y.-H."/>
            <person name="Bennetzen J.L."/>
            <person name="Choi D."/>
        </authorList>
    </citation>
    <scope>NUCLEOTIDE SEQUENCE [LARGE SCALE GENOMIC DNA]</scope>
    <source>
        <strain evidence="4">cv. PBC81</strain>
    </source>
</reference>
<dbReference type="GO" id="GO:0003677">
    <property type="term" value="F:DNA binding"/>
    <property type="evidence" value="ECO:0007669"/>
    <property type="project" value="UniProtKB-KW"/>
</dbReference>
<evidence type="ECO:0000256" key="2">
    <source>
        <dbReference type="SAM" id="Phobius"/>
    </source>
</evidence>
<keyword evidence="4" id="KW-1185">Reference proteome</keyword>
<feature type="compositionally biased region" description="Polar residues" evidence="1">
    <location>
        <begin position="65"/>
        <end position="85"/>
    </location>
</feature>
<evidence type="ECO:0000256" key="1">
    <source>
        <dbReference type="SAM" id="MobiDB-lite"/>
    </source>
</evidence>
<evidence type="ECO:0000313" key="4">
    <source>
        <dbReference type="Proteomes" id="UP000224567"/>
    </source>
</evidence>
<proteinExistence type="predicted"/>
<sequence>MGVVEWRWGRGLQCGESNPRQSSESSGKNSLNGVVFEQKFKVGCVNAGISKCSSILKRKKCSEDSNNAGKIQKSTTFSLSDNGNNVEDESVPILKSKPQAAPPAPKSSKKVEKKKSEVKTKKVASISFLGVLFFMVLFGGLVPLLNVRYGGKLPEELNKLINLKELRLRGNNFSG</sequence>
<reference evidence="3 4" key="1">
    <citation type="journal article" date="2017" name="Genome Biol.">
        <title>New reference genome sequences of hot pepper reveal the massive evolution of plant disease-resistance genes by retroduplication.</title>
        <authorList>
            <person name="Kim S."/>
            <person name="Park J."/>
            <person name="Yeom S.I."/>
            <person name="Kim Y.M."/>
            <person name="Seo E."/>
            <person name="Kim K.T."/>
            <person name="Kim M.S."/>
            <person name="Lee J.M."/>
            <person name="Cheong K."/>
            <person name="Shin H.S."/>
            <person name="Kim S.B."/>
            <person name="Han K."/>
            <person name="Lee J."/>
            <person name="Park M."/>
            <person name="Lee H.A."/>
            <person name="Lee H.Y."/>
            <person name="Lee Y."/>
            <person name="Oh S."/>
            <person name="Lee J.H."/>
            <person name="Choi E."/>
            <person name="Choi E."/>
            <person name="Lee S.E."/>
            <person name="Jeon J."/>
            <person name="Kim H."/>
            <person name="Choi G."/>
            <person name="Song H."/>
            <person name="Lee J."/>
            <person name="Lee S.C."/>
            <person name="Kwon J.K."/>
            <person name="Lee H.Y."/>
            <person name="Koo N."/>
            <person name="Hong Y."/>
            <person name="Kim R.W."/>
            <person name="Kang W.H."/>
            <person name="Huh J.H."/>
            <person name="Kang B.C."/>
            <person name="Yang T.J."/>
            <person name="Lee Y.H."/>
            <person name="Bennetzen J.L."/>
            <person name="Choi D."/>
        </authorList>
    </citation>
    <scope>NUCLEOTIDE SEQUENCE [LARGE SCALE GENOMIC DNA]</scope>
    <source>
        <strain evidence="4">cv. PBC81</strain>
    </source>
</reference>
<comment type="caution">
    <text evidence="3">The sequence shown here is derived from an EMBL/GenBank/DDBJ whole genome shotgun (WGS) entry which is preliminary data.</text>
</comment>
<feature type="region of interest" description="Disordered" evidence="1">
    <location>
        <begin position="65"/>
        <end position="115"/>
    </location>
</feature>
<dbReference type="AlphaFoldDB" id="A0A2G2XNQ3"/>
<gene>
    <name evidence="3" type="ORF">CQW23_01463</name>
</gene>
<name>A0A2G2XNQ3_CAPBA</name>
<dbReference type="PANTHER" id="PTHR37616">
    <property type="entry name" value="BZIP TRANSCRIPTION FACTOR 60-LIKE"/>
    <property type="match status" value="1"/>
</dbReference>
<dbReference type="EMBL" id="MLFT02000001">
    <property type="protein sequence ID" value="PHT59100.1"/>
    <property type="molecule type" value="Genomic_DNA"/>
</dbReference>
<keyword evidence="3" id="KW-0238">DNA-binding</keyword>
<keyword evidence="2" id="KW-1133">Transmembrane helix</keyword>
<accession>A0A2G2XNQ3</accession>
<keyword evidence="2" id="KW-0472">Membrane</keyword>
<keyword evidence="2" id="KW-0812">Transmembrane</keyword>
<dbReference type="PANTHER" id="PTHR37616:SF5">
    <property type="entry name" value="BZIP TRANSCRIPTION FACTOR 17-LIKE"/>
    <property type="match status" value="1"/>
</dbReference>
<evidence type="ECO:0000313" key="3">
    <source>
        <dbReference type="EMBL" id="PHT59100.1"/>
    </source>
</evidence>